<feature type="signal peptide" evidence="1">
    <location>
        <begin position="1"/>
        <end position="19"/>
    </location>
</feature>
<dbReference type="Pfam" id="PF07589">
    <property type="entry name" value="PEP-CTERM"/>
    <property type="match status" value="1"/>
</dbReference>
<sequence length="258" mass="25369">MSPLVVALVATVTASSAWALPAATGSSSASGNYTYTLGGKSGSGVGSDSDATGAESSVSGSSKGFGFEASGEAVGGALKAYAATSFAPGAAIGSASNAVGTASFTDYVTFTGGSGSADGLFLSTLEGSLKGGAKGSATYEYNISLFDVAAGTSQLLVSDSHTYGKGKLTVGNEYESDFSFTFGKTYALVATLSASAKNGGIADFKDTATLNFSLGSGVGLTSASGYSYGVPAVPEPQTYAMLLAGLGMVGAMARRRMK</sequence>
<dbReference type="InterPro" id="IPR013424">
    <property type="entry name" value="Ice-binding_C"/>
</dbReference>
<feature type="chain" id="PRO_5046484292" evidence="1">
    <location>
        <begin position="20"/>
        <end position="258"/>
    </location>
</feature>
<evidence type="ECO:0000313" key="4">
    <source>
        <dbReference type="Proteomes" id="UP000663570"/>
    </source>
</evidence>
<accession>A0ABX7MC79</accession>
<dbReference type="EMBL" id="CP071060">
    <property type="protein sequence ID" value="QSI79331.1"/>
    <property type="molecule type" value="Genomic_DNA"/>
</dbReference>
<keyword evidence="4" id="KW-1185">Reference proteome</keyword>
<dbReference type="NCBIfam" id="NF035944">
    <property type="entry name" value="PEPxxWA-CTERM"/>
    <property type="match status" value="1"/>
</dbReference>
<evidence type="ECO:0000259" key="2">
    <source>
        <dbReference type="Pfam" id="PF07589"/>
    </source>
</evidence>
<reference evidence="3 4" key="1">
    <citation type="submission" date="2021-02" db="EMBL/GenBank/DDBJ databases">
        <title>Niveibacterium changnyeongensis HC41.</title>
        <authorList>
            <person name="Kang M."/>
        </authorList>
    </citation>
    <scope>NUCLEOTIDE SEQUENCE [LARGE SCALE GENOMIC DNA]</scope>
    <source>
        <strain evidence="3 4">HC41</strain>
    </source>
</reference>
<feature type="domain" description="Ice-binding protein C-terminal" evidence="2">
    <location>
        <begin position="232"/>
        <end position="256"/>
    </location>
</feature>
<name>A0ABX7MC79_9RHOO</name>
<dbReference type="NCBIfam" id="TIGR02595">
    <property type="entry name" value="PEP_CTERM"/>
    <property type="match status" value="1"/>
</dbReference>
<dbReference type="Proteomes" id="UP000663570">
    <property type="component" value="Chromosome"/>
</dbReference>
<keyword evidence="1" id="KW-0732">Signal</keyword>
<evidence type="ECO:0000256" key="1">
    <source>
        <dbReference type="SAM" id="SignalP"/>
    </source>
</evidence>
<protein>
    <submittedName>
        <fullName evidence="3">PEP-CTERM sorting domain-containing protein</fullName>
    </submittedName>
</protein>
<evidence type="ECO:0000313" key="3">
    <source>
        <dbReference type="EMBL" id="QSI79331.1"/>
    </source>
</evidence>
<proteinExistence type="predicted"/>
<gene>
    <name evidence="3" type="ORF">JY500_21435</name>
</gene>
<organism evidence="3 4">
    <name type="scientific">Niveibacterium microcysteis</name>
    <dbReference type="NCBI Taxonomy" id="2811415"/>
    <lineage>
        <taxon>Bacteria</taxon>
        <taxon>Pseudomonadati</taxon>
        <taxon>Pseudomonadota</taxon>
        <taxon>Betaproteobacteria</taxon>
        <taxon>Rhodocyclales</taxon>
        <taxon>Rhodocyclaceae</taxon>
        <taxon>Niveibacterium</taxon>
    </lineage>
</organism>